<feature type="domain" description="AMP-dependent synthetase/ligase" evidence="3">
    <location>
        <begin position="11"/>
        <end position="360"/>
    </location>
</feature>
<dbReference type="EMBL" id="QZEW01000046">
    <property type="protein sequence ID" value="RJL13088.1"/>
    <property type="molecule type" value="Genomic_DNA"/>
</dbReference>
<protein>
    <submittedName>
        <fullName evidence="5">Long-chain fatty acid--CoA ligase</fullName>
    </submittedName>
</protein>
<gene>
    <name evidence="5" type="ORF">D3P05_12145</name>
</gene>
<name>A0A419A615_9RHOB</name>
<sequence length="516" mass="53922">MTTTRLHHLLDAQRAARPDATALIDHDGTRHSYVRLADAVDRIAADLAARGLGPGDRLLIVAENCAALAGLILAASRLDAIGVPVNARMTDHELRRIAQHTDARLTVFLSNVSPPAASHAGTAGAAPWATPLGDLHITGAIPAATPEPVVSGSGQVAVILYTTGSTGTPKGVMLSHANLLFGGQTSARMRGMTSDDLILGVLPMTHVFGLTSMTVASLAAGATLRLFPRFSAAAVLEALQAGASVLPAVPQMHALVMAEAAARGLDRLPAGRLRYVSSGAAPLDPDWKRRAEAFYGVALQNGYGLTETTAGVTLTTNPPGVPDVSVGPALPGVELRLRNVGPDGVGEIQTRGPHVMPGYFRNPEATAAAFDSDGFLCTGDLGRIDAAGNLQVVGRARELIIRGGFNIYPPEVEAALNDHPRVIQTAVIGRKIAGGNEEVLAFCQTDDPTGTSENDLRQHAAARLSAYKCPSRIIVTTALPTSPNGKILKQQLIETFREELEDGNDRQGCARSPTAT</sequence>
<dbReference type="InterPro" id="IPR025110">
    <property type="entry name" value="AMP-bd_C"/>
</dbReference>
<dbReference type="PANTHER" id="PTHR43201">
    <property type="entry name" value="ACYL-COA SYNTHETASE"/>
    <property type="match status" value="1"/>
</dbReference>
<dbReference type="GO" id="GO:0031956">
    <property type="term" value="F:medium-chain fatty acid-CoA ligase activity"/>
    <property type="evidence" value="ECO:0007669"/>
    <property type="project" value="TreeGrafter"/>
</dbReference>
<evidence type="ECO:0000256" key="1">
    <source>
        <dbReference type="ARBA" id="ARBA00006432"/>
    </source>
</evidence>
<dbReference type="GO" id="GO:0006631">
    <property type="term" value="P:fatty acid metabolic process"/>
    <property type="evidence" value="ECO:0007669"/>
    <property type="project" value="TreeGrafter"/>
</dbReference>
<dbReference type="PANTHER" id="PTHR43201:SF5">
    <property type="entry name" value="MEDIUM-CHAIN ACYL-COA LIGASE ACSF2, MITOCHONDRIAL"/>
    <property type="match status" value="1"/>
</dbReference>
<dbReference type="InterPro" id="IPR042099">
    <property type="entry name" value="ANL_N_sf"/>
</dbReference>
<dbReference type="AlphaFoldDB" id="A0A419A615"/>
<comment type="similarity">
    <text evidence="1">Belongs to the ATP-dependent AMP-binding enzyme family.</text>
</comment>
<comment type="caution">
    <text evidence="5">The sequence shown here is derived from an EMBL/GenBank/DDBJ whole genome shotgun (WGS) entry which is preliminary data.</text>
</comment>
<keyword evidence="2 5" id="KW-0436">Ligase</keyword>
<dbReference type="Proteomes" id="UP000283587">
    <property type="component" value="Unassembled WGS sequence"/>
</dbReference>
<keyword evidence="6" id="KW-1185">Reference proteome</keyword>
<evidence type="ECO:0000313" key="5">
    <source>
        <dbReference type="EMBL" id="RJL13088.1"/>
    </source>
</evidence>
<evidence type="ECO:0000256" key="2">
    <source>
        <dbReference type="ARBA" id="ARBA00022598"/>
    </source>
</evidence>
<dbReference type="InterPro" id="IPR045851">
    <property type="entry name" value="AMP-bd_C_sf"/>
</dbReference>
<dbReference type="Pfam" id="PF00501">
    <property type="entry name" value="AMP-binding"/>
    <property type="match status" value="1"/>
</dbReference>
<dbReference type="InterPro" id="IPR020845">
    <property type="entry name" value="AMP-binding_CS"/>
</dbReference>
<accession>A0A419A615</accession>
<feature type="domain" description="AMP-binding enzyme C-terminal" evidence="4">
    <location>
        <begin position="411"/>
        <end position="486"/>
    </location>
</feature>
<evidence type="ECO:0000313" key="6">
    <source>
        <dbReference type="Proteomes" id="UP000283587"/>
    </source>
</evidence>
<reference evidence="6" key="1">
    <citation type="submission" date="2018-09" db="EMBL/GenBank/DDBJ databases">
        <title>Paracoccus onubensis nov. sp. a moderate halophilic bacterium isolated from Gruta de las Maravillas (Aracena, Spain).</title>
        <authorList>
            <person name="Jurado V."/>
            <person name="Gutierrez-Patricio S."/>
            <person name="Gonzalez-Pimentel J.L."/>
            <person name="Miller A.Z."/>
            <person name="Laiz L."/>
            <person name="Saiz-Jimenez C."/>
        </authorList>
    </citation>
    <scope>NUCLEOTIDE SEQUENCE [LARGE SCALE GENOMIC DNA]</scope>
    <source>
        <strain evidence="6">DSM 26381</strain>
    </source>
</reference>
<organism evidence="5 6">
    <name type="scientific">Paracoccus siganidrum</name>
    <dbReference type="NCBI Taxonomy" id="1276757"/>
    <lineage>
        <taxon>Bacteria</taxon>
        <taxon>Pseudomonadati</taxon>
        <taxon>Pseudomonadota</taxon>
        <taxon>Alphaproteobacteria</taxon>
        <taxon>Rhodobacterales</taxon>
        <taxon>Paracoccaceae</taxon>
        <taxon>Paracoccus</taxon>
    </lineage>
</organism>
<dbReference type="RefSeq" id="WP_119898434.1">
    <property type="nucleotide sequence ID" value="NZ_QNRC01000014.1"/>
</dbReference>
<dbReference type="SUPFAM" id="SSF56801">
    <property type="entry name" value="Acetyl-CoA synthetase-like"/>
    <property type="match status" value="1"/>
</dbReference>
<proteinExistence type="inferred from homology"/>
<dbReference type="InterPro" id="IPR000873">
    <property type="entry name" value="AMP-dep_synth/lig_dom"/>
</dbReference>
<dbReference type="Gene3D" id="3.40.50.12780">
    <property type="entry name" value="N-terminal domain of ligase-like"/>
    <property type="match status" value="1"/>
</dbReference>
<dbReference type="PROSITE" id="PS00455">
    <property type="entry name" value="AMP_BINDING"/>
    <property type="match status" value="1"/>
</dbReference>
<dbReference type="Gene3D" id="3.30.300.30">
    <property type="match status" value="1"/>
</dbReference>
<dbReference type="Pfam" id="PF13193">
    <property type="entry name" value="AMP-binding_C"/>
    <property type="match status" value="1"/>
</dbReference>
<evidence type="ECO:0000259" key="4">
    <source>
        <dbReference type="Pfam" id="PF13193"/>
    </source>
</evidence>
<dbReference type="OrthoDB" id="9803968at2"/>
<evidence type="ECO:0000259" key="3">
    <source>
        <dbReference type="Pfam" id="PF00501"/>
    </source>
</evidence>